<dbReference type="PANTHER" id="PTHR43479:SF11">
    <property type="entry name" value="ACREF_ENVCD OPERON REPRESSOR-RELATED"/>
    <property type="match status" value="1"/>
</dbReference>
<organism evidence="4 5">
    <name type="scientific">Mammaliicoccus sciuri</name>
    <name type="common">Staphylococcus sciuri</name>
    <dbReference type="NCBI Taxonomy" id="1296"/>
    <lineage>
        <taxon>Bacteria</taxon>
        <taxon>Bacillati</taxon>
        <taxon>Bacillota</taxon>
        <taxon>Bacilli</taxon>
        <taxon>Bacillales</taxon>
        <taxon>Staphylococcaceae</taxon>
        <taxon>Mammaliicoccus</taxon>
    </lineage>
</organism>
<protein>
    <submittedName>
        <fullName evidence="4">TetR/AcrR family transcriptional regulator</fullName>
    </submittedName>
</protein>
<dbReference type="InterPro" id="IPR009057">
    <property type="entry name" value="Homeodomain-like_sf"/>
</dbReference>
<gene>
    <name evidence="4" type="ORF">CEP64_00605</name>
</gene>
<keyword evidence="1 2" id="KW-0238">DNA-binding</keyword>
<dbReference type="PANTHER" id="PTHR43479">
    <property type="entry name" value="ACREF/ENVCD OPERON REPRESSOR-RELATED"/>
    <property type="match status" value="1"/>
</dbReference>
<dbReference type="AlphaFoldDB" id="A0AAI8DGT0"/>
<reference evidence="5" key="1">
    <citation type="submission" date="2017-06" db="EMBL/GenBank/DDBJ databases">
        <title>FDA dAtabase for Regulatory Grade micrObial Sequences (FDA-ARGOS): Supporting development and validation of Infectious Disease Dx tests.</title>
        <authorList>
            <person name="Goldberg B."/>
            <person name="Campos J."/>
            <person name="Tallon L."/>
            <person name="Sadzewicz L."/>
            <person name="Sengamalay N."/>
            <person name="Ott S."/>
            <person name="Godinez A."/>
            <person name="Nagaraj S."/>
            <person name="Vavikolanu K."/>
            <person name="Nadendla S."/>
            <person name="George J."/>
            <person name="Geyer C."/>
            <person name="Sichtig H."/>
        </authorList>
    </citation>
    <scope>NUCLEOTIDE SEQUENCE [LARGE SCALE GENOMIC DNA]</scope>
    <source>
        <strain evidence="5">FDAARGOS_285</strain>
    </source>
</reference>
<name>A0AAI8DGT0_MAMSC</name>
<sequence length="209" mass="24449">MFKLCCIHKKVNDLDKKQKQSRNKIQNALLTCLNTTSIQSITVKQLCEEAQINRSTFYRHYPSIDALTSHTISSYFQLLFGEPYKFYLKHHSISESQFYIANNIFSHISHNAFFYQTMFKHYPNFYILLKNHIHQRYIIFFEDTGVQNDMILDKDIVAEYVAAAYAGMIQGWVIRALDTPPDEMAQRLITLNSTGPIKLLIDAEKKPRQ</sequence>
<dbReference type="PROSITE" id="PS50977">
    <property type="entry name" value="HTH_TETR_2"/>
    <property type="match status" value="1"/>
</dbReference>
<evidence type="ECO:0000313" key="5">
    <source>
        <dbReference type="Proteomes" id="UP000197058"/>
    </source>
</evidence>
<dbReference type="InterPro" id="IPR001647">
    <property type="entry name" value="HTH_TetR"/>
</dbReference>
<evidence type="ECO:0000313" key="4">
    <source>
        <dbReference type="EMBL" id="ASE33151.1"/>
    </source>
</evidence>
<dbReference type="SUPFAM" id="SSF46689">
    <property type="entry name" value="Homeodomain-like"/>
    <property type="match status" value="1"/>
</dbReference>
<feature type="domain" description="HTH tetR-type" evidence="3">
    <location>
        <begin position="19"/>
        <end position="79"/>
    </location>
</feature>
<dbReference type="GO" id="GO:0003677">
    <property type="term" value="F:DNA binding"/>
    <property type="evidence" value="ECO:0007669"/>
    <property type="project" value="UniProtKB-UniRule"/>
</dbReference>
<evidence type="ECO:0000256" key="2">
    <source>
        <dbReference type="PROSITE-ProRule" id="PRU00335"/>
    </source>
</evidence>
<evidence type="ECO:0000259" key="3">
    <source>
        <dbReference type="PROSITE" id="PS50977"/>
    </source>
</evidence>
<dbReference type="InterPro" id="IPR050624">
    <property type="entry name" value="HTH-type_Tx_Regulator"/>
</dbReference>
<accession>A0AAI8DGT0</accession>
<feature type="DNA-binding region" description="H-T-H motif" evidence="2">
    <location>
        <begin position="42"/>
        <end position="61"/>
    </location>
</feature>
<dbReference type="InterPro" id="IPR039532">
    <property type="entry name" value="TetR_C_Firmicutes"/>
</dbReference>
<dbReference type="Pfam" id="PF14278">
    <property type="entry name" value="TetR_C_8"/>
    <property type="match status" value="1"/>
</dbReference>
<dbReference type="EMBL" id="CP022046">
    <property type="protein sequence ID" value="ASE33151.1"/>
    <property type="molecule type" value="Genomic_DNA"/>
</dbReference>
<dbReference type="KEGG" id="sscu:CEP64_00605"/>
<dbReference type="Proteomes" id="UP000197058">
    <property type="component" value="Chromosome"/>
</dbReference>
<dbReference type="Gene3D" id="1.10.357.10">
    <property type="entry name" value="Tetracycline Repressor, domain 2"/>
    <property type="match status" value="1"/>
</dbReference>
<evidence type="ECO:0000256" key="1">
    <source>
        <dbReference type="ARBA" id="ARBA00023125"/>
    </source>
</evidence>
<proteinExistence type="predicted"/>